<accession>A0A814KP48</accession>
<organism evidence="2 5">
    <name type="scientific">Adineta steineri</name>
    <dbReference type="NCBI Taxonomy" id="433720"/>
    <lineage>
        <taxon>Eukaryota</taxon>
        <taxon>Metazoa</taxon>
        <taxon>Spiralia</taxon>
        <taxon>Gnathifera</taxon>
        <taxon>Rotifera</taxon>
        <taxon>Eurotatoria</taxon>
        <taxon>Bdelloidea</taxon>
        <taxon>Adinetida</taxon>
        <taxon>Adinetidae</taxon>
        <taxon>Adineta</taxon>
    </lineage>
</organism>
<dbReference type="EMBL" id="CAJNOI010000097">
    <property type="protein sequence ID" value="CAF1053451.1"/>
    <property type="molecule type" value="Genomic_DNA"/>
</dbReference>
<dbReference type="OrthoDB" id="10007674at2759"/>
<evidence type="ECO:0000313" key="2">
    <source>
        <dbReference type="EMBL" id="CAF1053451.1"/>
    </source>
</evidence>
<evidence type="ECO:0000313" key="3">
    <source>
        <dbReference type="EMBL" id="CAF1344011.1"/>
    </source>
</evidence>
<dbReference type="AlphaFoldDB" id="A0A814KP48"/>
<dbReference type="Proteomes" id="UP000663832">
    <property type="component" value="Unassembled WGS sequence"/>
</dbReference>
<dbReference type="Proteomes" id="UP000663877">
    <property type="component" value="Unassembled WGS sequence"/>
</dbReference>
<sequence>MKTTIILAIFAALCVISSLDAKRLFYDNDNDMELTDKRARMFLRSMMGDDDDDDLTAFDRRELHTAGKNCVKCKFGINPCCAPNVCVKKSFRPDECMEIKTGK</sequence>
<proteinExistence type="predicted"/>
<name>A0A814KP48_9BILA</name>
<feature type="chain" id="PRO_5035601038" evidence="1">
    <location>
        <begin position="22"/>
        <end position="103"/>
    </location>
</feature>
<protein>
    <submittedName>
        <fullName evidence="2">Uncharacterized protein</fullName>
    </submittedName>
</protein>
<keyword evidence="4" id="KW-1185">Reference proteome</keyword>
<reference evidence="2" key="1">
    <citation type="submission" date="2021-02" db="EMBL/GenBank/DDBJ databases">
        <authorList>
            <person name="Nowell W R."/>
        </authorList>
    </citation>
    <scope>NUCLEOTIDE SEQUENCE</scope>
</reference>
<evidence type="ECO:0000313" key="4">
    <source>
        <dbReference type="Proteomes" id="UP000663832"/>
    </source>
</evidence>
<dbReference type="EMBL" id="CAJNOM010000309">
    <property type="protein sequence ID" value="CAF1344011.1"/>
    <property type="molecule type" value="Genomic_DNA"/>
</dbReference>
<keyword evidence="1" id="KW-0732">Signal</keyword>
<feature type="signal peptide" evidence="1">
    <location>
        <begin position="1"/>
        <end position="21"/>
    </location>
</feature>
<evidence type="ECO:0000313" key="5">
    <source>
        <dbReference type="Proteomes" id="UP000663877"/>
    </source>
</evidence>
<gene>
    <name evidence="2" type="ORF">BJG266_LOCUS18748</name>
    <name evidence="3" type="ORF">QVE165_LOCUS33601</name>
</gene>
<comment type="caution">
    <text evidence="2">The sequence shown here is derived from an EMBL/GenBank/DDBJ whole genome shotgun (WGS) entry which is preliminary data.</text>
</comment>
<evidence type="ECO:0000256" key="1">
    <source>
        <dbReference type="SAM" id="SignalP"/>
    </source>
</evidence>